<keyword evidence="4" id="KW-1185">Reference proteome</keyword>
<proteinExistence type="predicted"/>
<sequence length="1000" mass="107493">MRHMKAVLASGLMASLCACSPQQDVAENPSLDTPTSQTGVEDRTPVDIFDADAFLDAASPEQRAILGEIRDIDANLAPTDPNAIIAAVASARTKAEGVLPESHPAWAALTNLEATAQFYLGDPAKAYEGLQKAYEEFKLAGHHPSDESIQTLGSLVTIARMRGEPEQSEAYLEEQRIAVEAVQGPSSMDMSQILYNKGAIAFSRNDYALAIDWMKQAVAMSTAEHDPDRPEQVERVVGQTTSLAALYDRTNAPGQAVEYNRRASDLAAARLPAGQPTRLFAQNNYASMLSNQGRFAEARTILVDVLEQRRNDPDPESREMGITQHSLGFALMKLGDEEAAETHLVEARRLFQQGEGRGEPLRATLSLAVLAETADRTGRYETARERWIEADREFIELSGEENTERVPVLLSLARNAVKQGAKDEAQPFAVSAVSIAEARSMTDHPFALQGRILAGLNNADARQAAIRDALSISTRETAAARLAPDYDPGRLSIYHPALDVAAGLSLRDGRIDDALEAMQLRHLDEVAENAIAARLRRDTDDADSLRTLQDARQRYTELDRQYLAALAAGSDALSDAAKARNEQLATVRQLLEQMDSHALNWDATRSDAVRSRLADGQGLLILHMGDVFPAAALITQDTTIHAPIAATHVELIEHIRALRMSVDITSTGDDGLDSAANLYRTLFPDNLQDALSELSDLLIYAPGDGLSVPFAALRDESGTWLGEAKGLRVLPVLSNLGTGQPISERARFIGIGDPTLSPPPAGQVSENQTPDDQASPDPTYMSAIASFGPGILMRGGMGDAAAIRSLPSLPATRQELNTVAQFFGKRRSKVLLAADATEADVRESGFEDYNVISFATHALVSGEIPGLKEPALVLTPPDGEATSTRNDGLLTQSEITEYDIDGGWVVLSACNTAGARTLGAPGLSGLTSAFLYSGADTLMVSHWPVRDDAAAFLSTRTIAGAAKGLSPEQALRQAMSDLRASDLPGADHPRIWAPFVIVGR</sequence>
<evidence type="ECO:0000313" key="4">
    <source>
        <dbReference type="Proteomes" id="UP001161390"/>
    </source>
</evidence>
<evidence type="ECO:0000256" key="1">
    <source>
        <dbReference type="SAM" id="MobiDB-lite"/>
    </source>
</evidence>
<name>A0ABQ5V010_9PROT</name>
<reference evidence="3" key="2">
    <citation type="submission" date="2023-01" db="EMBL/GenBank/DDBJ databases">
        <title>Draft genome sequence of Algimonas porphyrae strain NBRC 108216.</title>
        <authorList>
            <person name="Sun Q."/>
            <person name="Mori K."/>
        </authorList>
    </citation>
    <scope>NUCLEOTIDE SEQUENCE</scope>
    <source>
        <strain evidence="3">NBRC 108216</strain>
    </source>
</reference>
<evidence type="ECO:0000259" key="2">
    <source>
        <dbReference type="Pfam" id="PF12770"/>
    </source>
</evidence>
<dbReference type="PROSITE" id="PS51257">
    <property type="entry name" value="PROKAR_LIPOPROTEIN"/>
    <property type="match status" value="1"/>
</dbReference>
<feature type="domain" description="CHAT" evidence="2">
    <location>
        <begin position="674"/>
        <end position="1000"/>
    </location>
</feature>
<dbReference type="PANTHER" id="PTHR10098">
    <property type="entry name" value="RAPSYN-RELATED"/>
    <property type="match status" value="1"/>
</dbReference>
<dbReference type="InterPro" id="IPR024983">
    <property type="entry name" value="CHAT_dom"/>
</dbReference>
<dbReference type="PANTHER" id="PTHR10098:SF108">
    <property type="entry name" value="TETRATRICOPEPTIDE REPEAT PROTEIN 28"/>
    <property type="match status" value="1"/>
</dbReference>
<accession>A0ABQ5V010</accession>
<dbReference type="RefSeq" id="WP_284371882.1">
    <property type="nucleotide sequence ID" value="NZ_BSNJ01000004.1"/>
</dbReference>
<dbReference type="InterPro" id="IPR011990">
    <property type="entry name" value="TPR-like_helical_dom_sf"/>
</dbReference>
<gene>
    <name evidence="3" type="ORF">GCM10007854_18390</name>
</gene>
<dbReference type="EMBL" id="BSNJ01000004">
    <property type="protein sequence ID" value="GLQ20884.1"/>
    <property type="molecule type" value="Genomic_DNA"/>
</dbReference>
<evidence type="ECO:0000313" key="3">
    <source>
        <dbReference type="EMBL" id="GLQ20884.1"/>
    </source>
</evidence>
<dbReference type="Proteomes" id="UP001161390">
    <property type="component" value="Unassembled WGS sequence"/>
</dbReference>
<protein>
    <recommendedName>
        <fullName evidence="2">CHAT domain-containing protein</fullName>
    </recommendedName>
</protein>
<dbReference type="Pfam" id="PF13424">
    <property type="entry name" value="TPR_12"/>
    <property type="match status" value="2"/>
</dbReference>
<dbReference type="Gene3D" id="1.25.40.10">
    <property type="entry name" value="Tetratricopeptide repeat domain"/>
    <property type="match status" value="2"/>
</dbReference>
<dbReference type="SUPFAM" id="SSF48452">
    <property type="entry name" value="TPR-like"/>
    <property type="match status" value="3"/>
</dbReference>
<reference evidence="3" key="1">
    <citation type="journal article" date="2014" name="Int. J. Syst. Evol. Microbiol.">
        <title>Complete genome of a new Firmicutes species belonging to the dominant human colonic microbiota ('Ruminococcus bicirculans') reveals two chromosomes and a selective capacity to utilize plant glucans.</title>
        <authorList>
            <consortium name="NISC Comparative Sequencing Program"/>
            <person name="Wegmann U."/>
            <person name="Louis P."/>
            <person name="Goesmann A."/>
            <person name="Henrissat B."/>
            <person name="Duncan S.H."/>
            <person name="Flint H.J."/>
        </authorList>
    </citation>
    <scope>NUCLEOTIDE SEQUENCE</scope>
    <source>
        <strain evidence="3">NBRC 108216</strain>
    </source>
</reference>
<feature type="region of interest" description="Disordered" evidence="1">
    <location>
        <begin position="752"/>
        <end position="776"/>
    </location>
</feature>
<dbReference type="Pfam" id="PF12770">
    <property type="entry name" value="CHAT"/>
    <property type="match status" value="1"/>
</dbReference>
<comment type="caution">
    <text evidence="3">The sequence shown here is derived from an EMBL/GenBank/DDBJ whole genome shotgun (WGS) entry which is preliminary data.</text>
</comment>
<organism evidence="3 4">
    <name type="scientific">Algimonas porphyrae</name>
    <dbReference type="NCBI Taxonomy" id="1128113"/>
    <lineage>
        <taxon>Bacteria</taxon>
        <taxon>Pseudomonadati</taxon>
        <taxon>Pseudomonadota</taxon>
        <taxon>Alphaproteobacteria</taxon>
        <taxon>Maricaulales</taxon>
        <taxon>Robiginitomaculaceae</taxon>
        <taxon>Algimonas</taxon>
    </lineage>
</organism>